<dbReference type="STRING" id="576137.A0A1L7XS59"/>
<evidence type="ECO:0000256" key="3">
    <source>
        <dbReference type="SAM" id="SignalP"/>
    </source>
</evidence>
<evidence type="ECO:0000256" key="1">
    <source>
        <dbReference type="ARBA" id="ARBA00005466"/>
    </source>
</evidence>
<gene>
    <name evidence="5" type="ORF">PAC_17801</name>
</gene>
<comment type="similarity">
    <text evidence="1">Belongs to the oxygen-dependent FAD-linked oxidoreductase family.</text>
</comment>
<dbReference type="Pfam" id="PF08031">
    <property type="entry name" value="BBE"/>
    <property type="match status" value="1"/>
</dbReference>
<evidence type="ECO:0000313" key="6">
    <source>
        <dbReference type="Proteomes" id="UP000184330"/>
    </source>
</evidence>
<organism evidence="5 6">
    <name type="scientific">Phialocephala subalpina</name>
    <dbReference type="NCBI Taxonomy" id="576137"/>
    <lineage>
        <taxon>Eukaryota</taxon>
        <taxon>Fungi</taxon>
        <taxon>Dikarya</taxon>
        <taxon>Ascomycota</taxon>
        <taxon>Pezizomycotina</taxon>
        <taxon>Leotiomycetes</taxon>
        <taxon>Helotiales</taxon>
        <taxon>Mollisiaceae</taxon>
        <taxon>Phialocephala</taxon>
        <taxon>Phialocephala fortinii species complex</taxon>
    </lineage>
</organism>
<proteinExistence type="inferred from homology"/>
<name>A0A1L7XS59_9HELO</name>
<dbReference type="EMBL" id="FJOG01000048">
    <property type="protein sequence ID" value="CZR67902.1"/>
    <property type="molecule type" value="Genomic_DNA"/>
</dbReference>
<keyword evidence="3" id="KW-0732">Signal</keyword>
<evidence type="ECO:0000256" key="2">
    <source>
        <dbReference type="ARBA" id="ARBA00023002"/>
    </source>
</evidence>
<dbReference type="InterPro" id="IPR006094">
    <property type="entry name" value="Oxid_FAD_bind_N"/>
</dbReference>
<dbReference type="AlphaFoldDB" id="A0A1L7XS59"/>
<dbReference type="Proteomes" id="UP000184330">
    <property type="component" value="Unassembled WGS sequence"/>
</dbReference>
<dbReference type="PANTHER" id="PTHR13878">
    <property type="entry name" value="GULONOLACTONE OXIDASE"/>
    <property type="match status" value="1"/>
</dbReference>
<accession>A0A1L7XS59</accession>
<dbReference type="GO" id="GO:0016491">
    <property type="term" value="F:oxidoreductase activity"/>
    <property type="evidence" value="ECO:0007669"/>
    <property type="project" value="UniProtKB-KW"/>
</dbReference>
<protein>
    <submittedName>
        <fullName evidence="5">Related to isoamyl alcohol oxidase</fullName>
    </submittedName>
</protein>
<evidence type="ECO:0000313" key="5">
    <source>
        <dbReference type="EMBL" id="CZR67902.1"/>
    </source>
</evidence>
<feature type="chain" id="PRO_5009875311" evidence="3">
    <location>
        <begin position="28"/>
        <end position="587"/>
    </location>
</feature>
<feature type="domain" description="FAD-binding PCMH-type" evidence="4">
    <location>
        <begin position="134"/>
        <end position="312"/>
    </location>
</feature>
<dbReference type="PROSITE" id="PS51387">
    <property type="entry name" value="FAD_PCMH"/>
    <property type="match status" value="1"/>
</dbReference>
<dbReference type="InterPro" id="IPR012951">
    <property type="entry name" value="BBE"/>
</dbReference>
<dbReference type="SUPFAM" id="SSF56176">
    <property type="entry name" value="FAD-binding/transporter-associated domain-like"/>
    <property type="match status" value="1"/>
</dbReference>
<dbReference type="PANTHER" id="PTHR13878:SF91">
    <property type="entry name" value="FAD BINDING DOMAIN PROTEIN (AFU_ORTHOLOGUE AFUA_6G12070)-RELATED"/>
    <property type="match status" value="1"/>
</dbReference>
<dbReference type="Gene3D" id="3.30.465.10">
    <property type="match status" value="1"/>
</dbReference>
<keyword evidence="2" id="KW-0560">Oxidoreductase</keyword>
<dbReference type="GO" id="GO:0071949">
    <property type="term" value="F:FAD binding"/>
    <property type="evidence" value="ECO:0007669"/>
    <property type="project" value="InterPro"/>
</dbReference>
<dbReference type="InterPro" id="IPR016169">
    <property type="entry name" value="FAD-bd_PCMH_sub2"/>
</dbReference>
<feature type="signal peptide" evidence="3">
    <location>
        <begin position="1"/>
        <end position="27"/>
    </location>
</feature>
<dbReference type="InterPro" id="IPR036318">
    <property type="entry name" value="FAD-bd_PCMH-like_sf"/>
</dbReference>
<reference evidence="5 6" key="1">
    <citation type="submission" date="2016-03" db="EMBL/GenBank/DDBJ databases">
        <authorList>
            <person name="Ploux O."/>
        </authorList>
    </citation>
    <scope>NUCLEOTIDE SEQUENCE [LARGE SCALE GENOMIC DNA]</scope>
    <source>
        <strain evidence="5 6">UAMH 11012</strain>
    </source>
</reference>
<dbReference type="InterPro" id="IPR050432">
    <property type="entry name" value="FAD-linked_Oxidoreductases_BP"/>
</dbReference>
<evidence type="ECO:0000259" key="4">
    <source>
        <dbReference type="PROSITE" id="PS51387"/>
    </source>
</evidence>
<dbReference type="OrthoDB" id="9983560at2759"/>
<sequence>MLSLSYMLVSRLLAALLVLPTMITVRALHPLQLQRHATSNCHYLPEDAGWPSWNQWGSLNQSVGGRLIAGKPLASVCYGHEANAAACTALQADWTEELIYFTDPIAVMSPKFLNDSCTPFIATATASNSSACALGNLPNYAINVSSAEDLVAGFKFAKDNNIRLVVKNTGHDFLGRSSGQGSLSLWTHNLKDITFLNYTSEGYKGPAVRLGAGVQAYEAYAAVASKDLRITGGLCPTVGLAGGYITGGGHGPLMGSYGLAADNSLEFEVVTPDKGYLVASPSKNADLFWALNGGGGSAYAVILSHTTRAHADGPVAGATVSINNTDETTYWAAVDAWHSLLPALNSVPGAASSFEITEASFFALITVLDGSTTEVTDTLAPFLAQLDQLNVSYASVITYDPTYYAHFSESVSNLPYGPFPTNNLVGGRIIPLSVVSTEDQRSKLIAALRTILGSNTTSWGISGNAANLSVSHTGLDTARLPAWSKMAYTLQINAFPDRDASVDLLNNANAEIIAGQDVLRSLTPGGGTYINEATADPAYWKDDFYGINYQRLLAVKETYDSGVILYGPGVVRSDYWTVASDGRLCKV</sequence>
<dbReference type="Pfam" id="PF01565">
    <property type="entry name" value="FAD_binding_4"/>
    <property type="match status" value="1"/>
</dbReference>
<dbReference type="InterPro" id="IPR016166">
    <property type="entry name" value="FAD-bd_PCMH"/>
</dbReference>
<keyword evidence="6" id="KW-1185">Reference proteome</keyword>